<dbReference type="InterPro" id="IPR017969">
    <property type="entry name" value="Heavy-metal-associated_CS"/>
</dbReference>
<evidence type="ECO:0000259" key="2">
    <source>
        <dbReference type="PROSITE" id="PS50846"/>
    </source>
</evidence>
<dbReference type="InterPro" id="IPR006121">
    <property type="entry name" value="HMA_dom"/>
</dbReference>
<dbReference type="FunFam" id="3.30.70.100:FF:000001">
    <property type="entry name" value="ATPase copper transporting beta"/>
    <property type="match status" value="1"/>
</dbReference>
<dbReference type="GO" id="GO:0046872">
    <property type="term" value="F:metal ion binding"/>
    <property type="evidence" value="ECO:0007669"/>
    <property type="project" value="UniProtKB-KW"/>
</dbReference>
<protein>
    <submittedName>
        <fullName evidence="3">Heavy-metal-associated domain-containing protein</fullName>
    </submittedName>
</protein>
<reference evidence="3 4" key="1">
    <citation type="submission" date="2021-05" db="EMBL/GenBank/DDBJ databases">
        <title>A Polyphasic approach of four new species of the genus Ohtaekwangia: Ohtaekwangia histidinii sp. nov., Ohtaekwangia cretensis sp. nov., Ohtaekwangia indiensis sp. nov., Ohtaekwangia reichenbachii sp. nov. from diverse environment.</title>
        <authorList>
            <person name="Octaviana S."/>
        </authorList>
    </citation>
    <scope>NUCLEOTIDE SEQUENCE [LARGE SCALE GENOMIC DNA]</scope>
    <source>
        <strain evidence="3 4">PWU4</strain>
    </source>
</reference>
<name>A0AAP2GMV1_9BACT</name>
<sequence length="86" mass="9268">MQTLKQTYLVEGMTCAGCERTVQKVIANIEGVASSRVDLASATVFVEYDPSKVNIENIRAAVNKVGYKFVGERPSGGQREGSDEAV</sequence>
<dbReference type="Proteomes" id="UP001319200">
    <property type="component" value="Unassembled WGS sequence"/>
</dbReference>
<dbReference type="AlphaFoldDB" id="A0AAP2GMV1"/>
<dbReference type="CDD" id="cd00371">
    <property type="entry name" value="HMA"/>
    <property type="match status" value="1"/>
</dbReference>
<keyword evidence="4" id="KW-1185">Reference proteome</keyword>
<dbReference type="PANTHER" id="PTHR46594">
    <property type="entry name" value="P-TYPE CATION-TRANSPORTING ATPASE"/>
    <property type="match status" value="1"/>
</dbReference>
<accession>A0AAP2GMV1</accession>
<evidence type="ECO:0000313" key="3">
    <source>
        <dbReference type="EMBL" id="MBT1697328.1"/>
    </source>
</evidence>
<keyword evidence="1" id="KW-0479">Metal-binding</keyword>
<dbReference type="PROSITE" id="PS50846">
    <property type="entry name" value="HMA_2"/>
    <property type="match status" value="1"/>
</dbReference>
<dbReference type="EMBL" id="JAHESF010000008">
    <property type="protein sequence ID" value="MBT1697328.1"/>
    <property type="molecule type" value="Genomic_DNA"/>
</dbReference>
<organism evidence="3 4">
    <name type="scientific">Chryseosolibacter histidini</name>
    <dbReference type="NCBI Taxonomy" id="2782349"/>
    <lineage>
        <taxon>Bacteria</taxon>
        <taxon>Pseudomonadati</taxon>
        <taxon>Bacteroidota</taxon>
        <taxon>Cytophagia</taxon>
        <taxon>Cytophagales</taxon>
        <taxon>Chryseotaleaceae</taxon>
        <taxon>Chryseosolibacter</taxon>
    </lineage>
</organism>
<dbReference type="RefSeq" id="WP_254163198.1">
    <property type="nucleotide sequence ID" value="NZ_JAHESF010000008.1"/>
</dbReference>
<dbReference type="InterPro" id="IPR036163">
    <property type="entry name" value="HMA_dom_sf"/>
</dbReference>
<dbReference type="SUPFAM" id="SSF55008">
    <property type="entry name" value="HMA, heavy metal-associated domain"/>
    <property type="match status" value="1"/>
</dbReference>
<gene>
    <name evidence="3" type="ORF">KK083_10600</name>
</gene>
<feature type="domain" description="HMA" evidence="2">
    <location>
        <begin position="4"/>
        <end position="70"/>
    </location>
</feature>
<dbReference type="PANTHER" id="PTHR46594:SF4">
    <property type="entry name" value="P-TYPE CATION-TRANSPORTING ATPASE"/>
    <property type="match status" value="1"/>
</dbReference>
<dbReference type="Pfam" id="PF00403">
    <property type="entry name" value="HMA"/>
    <property type="match status" value="1"/>
</dbReference>
<dbReference type="Gene3D" id="3.30.70.100">
    <property type="match status" value="1"/>
</dbReference>
<dbReference type="PROSITE" id="PS01047">
    <property type="entry name" value="HMA_1"/>
    <property type="match status" value="1"/>
</dbReference>
<evidence type="ECO:0000256" key="1">
    <source>
        <dbReference type="ARBA" id="ARBA00022723"/>
    </source>
</evidence>
<evidence type="ECO:0000313" key="4">
    <source>
        <dbReference type="Proteomes" id="UP001319200"/>
    </source>
</evidence>
<proteinExistence type="predicted"/>
<comment type="caution">
    <text evidence="3">The sequence shown here is derived from an EMBL/GenBank/DDBJ whole genome shotgun (WGS) entry which is preliminary data.</text>
</comment>